<dbReference type="Pfam" id="PF08530">
    <property type="entry name" value="PepX_C"/>
    <property type="match status" value="1"/>
</dbReference>
<dbReference type="Proteomes" id="UP001244011">
    <property type="component" value="Unassembled WGS sequence"/>
</dbReference>
<dbReference type="PANTHER" id="PTHR43056:SF10">
    <property type="entry name" value="COCE_NOND FAMILY, PUTATIVE (AFU_ORTHOLOGUE AFUA_7G00600)-RELATED"/>
    <property type="match status" value="1"/>
</dbReference>
<dbReference type="GO" id="GO:0008239">
    <property type="term" value="F:dipeptidyl-peptidase activity"/>
    <property type="evidence" value="ECO:0007669"/>
    <property type="project" value="InterPro"/>
</dbReference>
<dbReference type="InterPro" id="IPR050585">
    <property type="entry name" value="Xaa-Pro_dipeptidyl-ppase/CocE"/>
</dbReference>
<dbReference type="Gene3D" id="3.40.50.1820">
    <property type="entry name" value="alpha/beta hydrolase"/>
    <property type="match status" value="1"/>
</dbReference>
<dbReference type="PANTHER" id="PTHR43056">
    <property type="entry name" value="PEPTIDASE S9 PROLYL OLIGOPEPTIDASE"/>
    <property type="match status" value="1"/>
</dbReference>
<dbReference type="Pfam" id="PF02129">
    <property type="entry name" value="Peptidase_S15"/>
    <property type="match status" value="1"/>
</dbReference>
<dbReference type="Gene3D" id="2.60.120.260">
    <property type="entry name" value="Galactose-binding domain-like"/>
    <property type="match status" value="1"/>
</dbReference>
<sequence>METNPTRDLLQVFEDKENGLEFMKNVSIPLKDSSLPIRANICLPLPTHTRRRVPRIPYEAFHKATFDEANPEHTSKYSAWETPYPVAWTGASYAVVRADERGLGQSPGYLGTMIQGTSECFSDVVEWCAEQPWSTGQGRHGGIYSKRFIEIWGTFQEDDLAANLRDQARDNEANRFRGDDYYRGYTHAGSKFKYLRFIAGRYDLPFYYRDEVEAEKSFLDAFLKDQDTVGWSVPESYYLNADQSLAMTKLPSEPTKLSYKALGRIHQPELISFTTPPFEEETEVTGHIVAHLNFSIAPENPANESDIDPSSTPALAGDLVPLCKGWLRVSTGKVHTKDPKHRPWVPHREYLSTDVLLVRAGEIYGADVELWPTNAVVDQRGWIVFEVSSGDTQGCWIIQHVSDIDR</sequence>
<dbReference type="EMBL" id="MU839000">
    <property type="protein sequence ID" value="KAK1770527.1"/>
    <property type="molecule type" value="Genomic_DNA"/>
</dbReference>
<dbReference type="InterPro" id="IPR013736">
    <property type="entry name" value="Xaa-Pro_dipept_C"/>
</dbReference>
<dbReference type="InterPro" id="IPR008979">
    <property type="entry name" value="Galactose-bd-like_sf"/>
</dbReference>
<gene>
    <name evidence="3" type="ORF">QBC33DRAFT_609130</name>
</gene>
<evidence type="ECO:0000259" key="2">
    <source>
        <dbReference type="SMART" id="SM00939"/>
    </source>
</evidence>
<keyword evidence="1 3" id="KW-0378">Hydrolase</keyword>
<keyword evidence="4" id="KW-1185">Reference proteome</keyword>
<name>A0AAJ0C882_9PEZI</name>
<reference evidence="3" key="1">
    <citation type="submission" date="2023-06" db="EMBL/GenBank/DDBJ databases">
        <title>Genome-scale phylogeny and comparative genomics of the fungal order Sordariales.</title>
        <authorList>
            <consortium name="Lawrence Berkeley National Laboratory"/>
            <person name="Hensen N."/>
            <person name="Bonometti L."/>
            <person name="Westerberg I."/>
            <person name="Brannstrom I.O."/>
            <person name="Guillou S."/>
            <person name="Cros-Aarteil S."/>
            <person name="Calhoun S."/>
            <person name="Haridas S."/>
            <person name="Kuo A."/>
            <person name="Mondo S."/>
            <person name="Pangilinan J."/>
            <person name="Riley R."/>
            <person name="Labutti K."/>
            <person name="Andreopoulos B."/>
            <person name="Lipzen A."/>
            <person name="Chen C."/>
            <person name="Yanf M."/>
            <person name="Daum C."/>
            <person name="Ng V."/>
            <person name="Clum A."/>
            <person name="Steindorff A."/>
            <person name="Ohm R."/>
            <person name="Martin F."/>
            <person name="Silar P."/>
            <person name="Natvig D."/>
            <person name="Lalanne C."/>
            <person name="Gautier V."/>
            <person name="Ament-Velasquez S.L."/>
            <person name="Kruys A."/>
            <person name="Hutchinson M.I."/>
            <person name="Powell A.J."/>
            <person name="Barry K."/>
            <person name="Miller A.N."/>
            <person name="Grigoriev I.V."/>
            <person name="Debuchy R."/>
            <person name="Gladieux P."/>
            <person name="Thoren M.H."/>
            <person name="Johannesson H."/>
        </authorList>
    </citation>
    <scope>NUCLEOTIDE SEQUENCE</scope>
    <source>
        <strain evidence="3">8032-3</strain>
    </source>
</reference>
<proteinExistence type="predicted"/>
<evidence type="ECO:0000313" key="3">
    <source>
        <dbReference type="EMBL" id="KAK1770527.1"/>
    </source>
</evidence>
<dbReference type="SMART" id="SM00939">
    <property type="entry name" value="PepX_C"/>
    <property type="match status" value="1"/>
</dbReference>
<dbReference type="InterPro" id="IPR029058">
    <property type="entry name" value="AB_hydrolase_fold"/>
</dbReference>
<protein>
    <submittedName>
        <fullName evidence="3">Alpha/Beta hydrolase protein</fullName>
    </submittedName>
</protein>
<dbReference type="SUPFAM" id="SSF53474">
    <property type="entry name" value="alpha/beta-Hydrolases"/>
    <property type="match status" value="1"/>
</dbReference>
<feature type="domain" description="Xaa-Pro dipeptidyl-peptidase C-terminal" evidence="2">
    <location>
        <begin position="216"/>
        <end position="405"/>
    </location>
</feature>
<accession>A0AAJ0C882</accession>
<dbReference type="RefSeq" id="XP_060286740.1">
    <property type="nucleotide sequence ID" value="XM_060432378.1"/>
</dbReference>
<dbReference type="InterPro" id="IPR000383">
    <property type="entry name" value="Xaa-Pro-like_dom"/>
</dbReference>
<evidence type="ECO:0000313" key="4">
    <source>
        <dbReference type="Proteomes" id="UP001244011"/>
    </source>
</evidence>
<evidence type="ECO:0000256" key="1">
    <source>
        <dbReference type="ARBA" id="ARBA00022801"/>
    </source>
</evidence>
<dbReference type="AlphaFoldDB" id="A0AAJ0C882"/>
<dbReference type="SUPFAM" id="SSF49785">
    <property type="entry name" value="Galactose-binding domain-like"/>
    <property type="match status" value="1"/>
</dbReference>
<organism evidence="3 4">
    <name type="scientific">Phialemonium atrogriseum</name>
    <dbReference type="NCBI Taxonomy" id="1093897"/>
    <lineage>
        <taxon>Eukaryota</taxon>
        <taxon>Fungi</taxon>
        <taxon>Dikarya</taxon>
        <taxon>Ascomycota</taxon>
        <taxon>Pezizomycotina</taxon>
        <taxon>Sordariomycetes</taxon>
        <taxon>Sordariomycetidae</taxon>
        <taxon>Cephalothecales</taxon>
        <taxon>Cephalothecaceae</taxon>
        <taxon>Phialemonium</taxon>
    </lineage>
</organism>
<dbReference type="GeneID" id="85315565"/>
<comment type="caution">
    <text evidence="3">The sequence shown here is derived from an EMBL/GenBank/DDBJ whole genome shotgun (WGS) entry which is preliminary data.</text>
</comment>